<dbReference type="EMBL" id="KQ085969">
    <property type="protein sequence ID" value="KLO12907.1"/>
    <property type="molecule type" value="Genomic_DNA"/>
</dbReference>
<organism evidence="1 2">
    <name type="scientific">Schizopora paradoxa</name>
    <dbReference type="NCBI Taxonomy" id="27342"/>
    <lineage>
        <taxon>Eukaryota</taxon>
        <taxon>Fungi</taxon>
        <taxon>Dikarya</taxon>
        <taxon>Basidiomycota</taxon>
        <taxon>Agaricomycotina</taxon>
        <taxon>Agaricomycetes</taxon>
        <taxon>Hymenochaetales</taxon>
        <taxon>Schizoporaceae</taxon>
        <taxon>Schizopora</taxon>
    </lineage>
</organism>
<dbReference type="AlphaFoldDB" id="A0A0H2RMW6"/>
<name>A0A0H2RMW6_9AGAM</name>
<dbReference type="InParanoid" id="A0A0H2RMW6"/>
<gene>
    <name evidence="1" type="ORF">SCHPADRAFT_940869</name>
</gene>
<sequence>MNCPQIQKCWTNLSIDVLRLIFEFALEPYPSSSNANLLCICSTVTAWLEPLLYEEIVLAKEIDYFPFIEALHSPSSRFPTRHVKKLWLLSRFPAYSGGLKSLTQRCPNLEQLVCRSFWLSNMSTEQGSIGIYNDKHKALRKLYVMNTNLSLEYLSPCPLRLLTHLHISEFCRLNYGTLQNLILPHAAELVSLTHLCIEVRLMYPYSDFEAICAGFGFVKRLFGDEGILSLQVIILRISTGFENDLPEPQAFEKTRKFFAMTVDDGHEGEGRRKRVIVEGAALSGDFTLDGFEKEMRKPITQVP</sequence>
<protein>
    <recommendedName>
        <fullName evidence="3">F-box domain-containing protein</fullName>
    </recommendedName>
</protein>
<evidence type="ECO:0000313" key="1">
    <source>
        <dbReference type="EMBL" id="KLO12907.1"/>
    </source>
</evidence>
<evidence type="ECO:0008006" key="3">
    <source>
        <dbReference type="Google" id="ProtNLM"/>
    </source>
</evidence>
<proteinExistence type="predicted"/>
<dbReference type="OrthoDB" id="2900663at2759"/>
<dbReference type="Proteomes" id="UP000053477">
    <property type="component" value="Unassembled WGS sequence"/>
</dbReference>
<reference evidence="1 2" key="1">
    <citation type="submission" date="2015-04" db="EMBL/GenBank/DDBJ databases">
        <title>Complete genome sequence of Schizopora paradoxa KUC8140, a cosmopolitan wood degrader in East Asia.</title>
        <authorList>
            <consortium name="DOE Joint Genome Institute"/>
            <person name="Min B."/>
            <person name="Park H."/>
            <person name="Jang Y."/>
            <person name="Kim J.-J."/>
            <person name="Kim K.H."/>
            <person name="Pangilinan J."/>
            <person name="Lipzen A."/>
            <person name="Riley R."/>
            <person name="Grigoriev I.V."/>
            <person name="Spatafora J.W."/>
            <person name="Choi I.-G."/>
        </authorList>
    </citation>
    <scope>NUCLEOTIDE SEQUENCE [LARGE SCALE GENOMIC DNA]</scope>
    <source>
        <strain evidence="1 2">KUC8140</strain>
    </source>
</reference>
<evidence type="ECO:0000313" key="2">
    <source>
        <dbReference type="Proteomes" id="UP000053477"/>
    </source>
</evidence>
<keyword evidence="2" id="KW-1185">Reference proteome</keyword>
<accession>A0A0H2RMW6</accession>